<keyword evidence="2" id="KW-1133">Transmembrane helix</keyword>
<evidence type="ECO:0000256" key="2">
    <source>
        <dbReference type="SAM" id="Phobius"/>
    </source>
</evidence>
<protein>
    <submittedName>
        <fullName evidence="4">Putative membrane transport protein</fullName>
    </submittedName>
</protein>
<dbReference type="SUPFAM" id="SSF103473">
    <property type="entry name" value="MFS general substrate transporter"/>
    <property type="match status" value="1"/>
</dbReference>
<feature type="transmembrane region" description="Helical" evidence="2">
    <location>
        <begin position="97"/>
        <end position="119"/>
    </location>
</feature>
<feature type="region of interest" description="Disordered" evidence="1">
    <location>
        <begin position="423"/>
        <end position="444"/>
    </location>
</feature>
<evidence type="ECO:0000313" key="4">
    <source>
        <dbReference type="EMBL" id="VFR19557.1"/>
    </source>
</evidence>
<name>A0A484P553_9ZZZZ</name>
<feature type="transmembrane region" description="Helical" evidence="2">
    <location>
        <begin position="290"/>
        <end position="313"/>
    </location>
</feature>
<reference evidence="4" key="1">
    <citation type="submission" date="2019-03" db="EMBL/GenBank/DDBJ databases">
        <authorList>
            <person name="Danneels B."/>
        </authorList>
    </citation>
    <scope>NUCLEOTIDE SEQUENCE</scope>
</reference>
<dbReference type="GO" id="GO:0022857">
    <property type="term" value="F:transmembrane transporter activity"/>
    <property type="evidence" value="ECO:0007669"/>
    <property type="project" value="InterPro"/>
</dbReference>
<feature type="domain" description="Major facilitator superfamily (MFS) profile" evidence="3">
    <location>
        <begin position="1"/>
        <end position="376"/>
    </location>
</feature>
<feature type="transmembrane region" description="Helical" evidence="2">
    <location>
        <begin position="131"/>
        <end position="155"/>
    </location>
</feature>
<dbReference type="PANTHER" id="PTHR23521">
    <property type="entry name" value="TRANSPORTER MFS SUPERFAMILY"/>
    <property type="match status" value="1"/>
</dbReference>
<dbReference type="Pfam" id="PF07690">
    <property type="entry name" value="MFS_1"/>
    <property type="match status" value="1"/>
</dbReference>
<dbReference type="AlphaFoldDB" id="A0A484P553"/>
<feature type="transmembrane region" description="Helical" evidence="2">
    <location>
        <begin position="233"/>
        <end position="253"/>
    </location>
</feature>
<proteinExistence type="predicted"/>
<dbReference type="PANTHER" id="PTHR23521:SF3">
    <property type="entry name" value="MFS TRANSPORTER"/>
    <property type="match status" value="1"/>
</dbReference>
<evidence type="ECO:0000259" key="3">
    <source>
        <dbReference type="PROSITE" id="PS50850"/>
    </source>
</evidence>
<feature type="transmembrane region" description="Helical" evidence="2">
    <location>
        <begin position="325"/>
        <end position="348"/>
    </location>
</feature>
<feature type="transmembrane region" description="Helical" evidence="2">
    <location>
        <begin position="200"/>
        <end position="221"/>
    </location>
</feature>
<evidence type="ECO:0000256" key="1">
    <source>
        <dbReference type="SAM" id="MobiDB-lite"/>
    </source>
</evidence>
<feature type="transmembrane region" description="Helical" evidence="2">
    <location>
        <begin position="12"/>
        <end position="31"/>
    </location>
</feature>
<dbReference type="GO" id="GO:0005886">
    <property type="term" value="C:plasma membrane"/>
    <property type="evidence" value="ECO:0007669"/>
    <property type="project" value="TreeGrafter"/>
</dbReference>
<feature type="transmembrane region" description="Helical" evidence="2">
    <location>
        <begin position="161"/>
        <end position="179"/>
    </location>
</feature>
<feature type="compositionally biased region" description="Pro residues" evidence="1">
    <location>
        <begin position="434"/>
        <end position="444"/>
    </location>
</feature>
<dbReference type="InterPro" id="IPR047200">
    <property type="entry name" value="MFS_YcaD-like"/>
</dbReference>
<dbReference type="EMBL" id="CAADHY010000014">
    <property type="protein sequence ID" value="VFR19557.1"/>
    <property type="molecule type" value="Genomic_DNA"/>
</dbReference>
<keyword evidence="2" id="KW-0812">Transmembrane</keyword>
<feature type="transmembrane region" description="Helical" evidence="2">
    <location>
        <begin position="354"/>
        <end position="371"/>
    </location>
</feature>
<accession>A0A484P553</accession>
<gene>
    <name evidence="4" type="ORF">AMP9_3257</name>
</gene>
<feature type="transmembrane region" description="Helical" evidence="2">
    <location>
        <begin position="37"/>
        <end position="59"/>
    </location>
</feature>
<dbReference type="InterPro" id="IPR020846">
    <property type="entry name" value="MFS_dom"/>
</dbReference>
<dbReference type="PROSITE" id="PS50850">
    <property type="entry name" value="MFS"/>
    <property type="match status" value="1"/>
</dbReference>
<organism evidence="4">
    <name type="scientific">plant metagenome</name>
    <dbReference type="NCBI Taxonomy" id="1297885"/>
    <lineage>
        <taxon>unclassified sequences</taxon>
        <taxon>metagenomes</taxon>
        <taxon>organismal metagenomes</taxon>
    </lineage>
</organism>
<keyword evidence="2" id="KW-0472">Membrane</keyword>
<dbReference type="InterPro" id="IPR011701">
    <property type="entry name" value="MFS"/>
</dbReference>
<dbReference type="InterPro" id="IPR036259">
    <property type="entry name" value="MFS_trans_sf"/>
</dbReference>
<feature type="transmembrane region" description="Helical" evidence="2">
    <location>
        <begin position="71"/>
        <end position="91"/>
    </location>
</feature>
<dbReference type="Gene3D" id="1.20.1250.20">
    <property type="entry name" value="MFS general substrate transporter like domains"/>
    <property type="match status" value="2"/>
</dbReference>
<sequence length="444" mass="47409">MLATLTSFSSLYLASLLMMVGTGLFNTYVALRLNSQAVGAVWVGALIAGYYLGLVCGARMGHKLIIRVGHIRAYVACAAVATSMILLQTLVEALPAWLLFRIITGVAMVTQLMVIESWLNEQTENRQRGRVFSFYMLVSGLGTVLGQVALTAYPVLDLRPLTFVGICFAVCLVPLALTARSHPAAQLPTPLDVKFFVKRVPMSLTALFVAGNLSGAFYGLAPVYAAQQGYTTSQSAIFVAVAVLAGLLAQWPIGWLSDRVNRVGLIRFNALLLTLIVLPLWGWLSLPFWLLLTLSSLCGILLFTLYPLGAAFANDHVEAERRVGLAAVLLIVYGLGACVGPLIAGALMDYGGSGMFFVFNSLCAAILVATMRPERVTGLHRVDEAPVHFVPAPDGLQASPMVGTLDPRTDPQADVYVETVAVDNSPVTEMEGPDAPPAPGKTAP</sequence>
<dbReference type="CDD" id="cd17477">
    <property type="entry name" value="MFS_YcaD_like"/>
    <property type="match status" value="1"/>
</dbReference>
<feature type="transmembrane region" description="Helical" evidence="2">
    <location>
        <begin position="265"/>
        <end position="284"/>
    </location>
</feature>